<dbReference type="NCBIfam" id="TIGR02937">
    <property type="entry name" value="sigma70-ECF"/>
    <property type="match status" value="1"/>
</dbReference>
<feature type="transmembrane region" description="Helical" evidence="5">
    <location>
        <begin position="190"/>
        <end position="210"/>
    </location>
</feature>
<dbReference type="InterPro" id="IPR013325">
    <property type="entry name" value="RNA_pol_sigma_r2"/>
</dbReference>
<organism evidence="7 8">
    <name type="scientific">Mucilaginibacter sabulilitoris</name>
    <dbReference type="NCBI Taxonomy" id="1173583"/>
    <lineage>
        <taxon>Bacteria</taxon>
        <taxon>Pseudomonadati</taxon>
        <taxon>Bacteroidota</taxon>
        <taxon>Sphingobacteriia</taxon>
        <taxon>Sphingobacteriales</taxon>
        <taxon>Sphingobacteriaceae</taxon>
        <taxon>Mucilaginibacter</taxon>
    </lineage>
</organism>
<dbReference type="PANTHER" id="PTHR43133:SF46">
    <property type="entry name" value="RNA POLYMERASE SIGMA-70 FACTOR ECF SUBFAMILY"/>
    <property type="match status" value="1"/>
</dbReference>
<sequence>MGNTDNEVLECWNKIIQNDDLKALERLFYLLHDKFVRFCLHYVKSKEVAEEIVSDVLTDCWMDRAQLKAILKPEVYLLVAIKNRAICHWRKSAGMQIVDLHDTCADLTSQYRPDLQLEKKELMLNLDKAIDSLPIQCKTIFRLVKEEGMKCADVAEVLDISVRTVHTQVYRAMNKLSNSMDKYVNDERKAIIVNISSSFLSVSSILFFYFQCV</sequence>
<keyword evidence="3" id="KW-0731">Sigma factor</keyword>
<proteinExistence type="inferred from homology"/>
<keyword evidence="2" id="KW-0805">Transcription regulation</keyword>
<dbReference type="SUPFAM" id="SSF88659">
    <property type="entry name" value="Sigma3 and sigma4 domains of RNA polymerase sigma factors"/>
    <property type="match status" value="1"/>
</dbReference>
<evidence type="ECO:0000256" key="5">
    <source>
        <dbReference type="SAM" id="Phobius"/>
    </source>
</evidence>
<name>A0ABZ0TPM9_9SPHI</name>
<dbReference type="SUPFAM" id="SSF88946">
    <property type="entry name" value="Sigma2 domain of RNA polymerase sigma factors"/>
    <property type="match status" value="1"/>
</dbReference>
<dbReference type="Proteomes" id="UP001324380">
    <property type="component" value="Chromosome"/>
</dbReference>
<reference evidence="7 8" key="1">
    <citation type="submission" date="2023-11" db="EMBL/GenBank/DDBJ databases">
        <title>Analysis of the Genomes of Mucilaginibacter gossypii cycad 4 and M. sabulilitoris SNA2: microbes with the potential for plant growth promotion.</title>
        <authorList>
            <person name="Hirsch A.M."/>
            <person name="Humm E."/>
            <person name="Rubbi M."/>
            <person name="Del Vecchio G."/>
            <person name="Ha S.M."/>
            <person name="Pellegrini M."/>
            <person name="Gunsalus R.P."/>
        </authorList>
    </citation>
    <scope>NUCLEOTIDE SEQUENCE [LARGE SCALE GENOMIC DNA]</scope>
    <source>
        <strain evidence="7 8">SNA2</strain>
    </source>
</reference>
<dbReference type="InterPro" id="IPR013249">
    <property type="entry name" value="RNA_pol_sigma70_r4_t2"/>
</dbReference>
<keyword evidence="5" id="KW-0472">Membrane</keyword>
<dbReference type="RefSeq" id="WP_321562282.1">
    <property type="nucleotide sequence ID" value="NZ_CP139558.1"/>
</dbReference>
<evidence type="ECO:0000313" key="7">
    <source>
        <dbReference type="EMBL" id="WPU93130.1"/>
    </source>
</evidence>
<accession>A0ABZ0TPM9</accession>
<evidence type="ECO:0000256" key="3">
    <source>
        <dbReference type="ARBA" id="ARBA00023082"/>
    </source>
</evidence>
<gene>
    <name evidence="7" type="ORF">SNE25_27820</name>
</gene>
<evidence type="ECO:0000256" key="4">
    <source>
        <dbReference type="ARBA" id="ARBA00023163"/>
    </source>
</evidence>
<dbReference type="InterPro" id="IPR013324">
    <property type="entry name" value="RNA_pol_sigma_r3/r4-like"/>
</dbReference>
<dbReference type="InterPro" id="IPR039425">
    <property type="entry name" value="RNA_pol_sigma-70-like"/>
</dbReference>
<evidence type="ECO:0000256" key="1">
    <source>
        <dbReference type="ARBA" id="ARBA00010641"/>
    </source>
</evidence>
<keyword evidence="5" id="KW-0812">Transmembrane</keyword>
<dbReference type="Gene3D" id="1.10.1740.10">
    <property type="match status" value="1"/>
</dbReference>
<dbReference type="Pfam" id="PF08281">
    <property type="entry name" value="Sigma70_r4_2"/>
    <property type="match status" value="1"/>
</dbReference>
<dbReference type="PANTHER" id="PTHR43133">
    <property type="entry name" value="RNA POLYMERASE ECF-TYPE SIGMA FACTO"/>
    <property type="match status" value="1"/>
</dbReference>
<evidence type="ECO:0000259" key="6">
    <source>
        <dbReference type="Pfam" id="PF08281"/>
    </source>
</evidence>
<dbReference type="EMBL" id="CP139558">
    <property type="protein sequence ID" value="WPU93130.1"/>
    <property type="molecule type" value="Genomic_DNA"/>
</dbReference>
<keyword evidence="8" id="KW-1185">Reference proteome</keyword>
<keyword evidence="4" id="KW-0804">Transcription</keyword>
<evidence type="ECO:0000256" key="2">
    <source>
        <dbReference type="ARBA" id="ARBA00023015"/>
    </source>
</evidence>
<dbReference type="InterPro" id="IPR014284">
    <property type="entry name" value="RNA_pol_sigma-70_dom"/>
</dbReference>
<feature type="domain" description="RNA polymerase sigma factor 70 region 4 type 2" evidence="6">
    <location>
        <begin position="125"/>
        <end position="176"/>
    </location>
</feature>
<comment type="similarity">
    <text evidence="1">Belongs to the sigma-70 factor family. ECF subfamily.</text>
</comment>
<dbReference type="InterPro" id="IPR036388">
    <property type="entry name" value="WH-like_DNA-bd_sf"/>
</dbReference>
<dbReference type="Gene3D" id="1.10.10.10">
    <property type="entry name" value="Winged helix-like DNA-binding domain superfamily/Winged helix DNA-binding domain"/>
    <property type="match status" value="1"/>
</dbReference>
<protein>
    <submittedName>
        <fullName evidence="7">Sigma-70 family RNA polymerase sigma factor</fullName>
    </submittedName>
</protein>
<keyword evidence="5" id="KW-1133">Transmembrane helix</keyword>
<evidence type="ECO:0000313" key="8">
    <source>
        <dbReference type="Proteomes" id="UP001324380"/>
    </source>
</evidence>